<organism evidence="1 2">
    <name type="scientific">Thelephora ganbajun</name>
    <name type="common">Ganba fungus</name>
    <dbReference type="NCBI Taxonomy" id="370292"/>
    <lineage>
        <taxon>Eukaryota</taxon>
        <taxon>Fungi</taxon>
        <taxon>Dikarya</taxon>
        <taxon>Basidiomycota</taxon>
        <taxon>Agaricomycotina</taxon>
        <taxon>Agaricomycetes</taxon>
        <taxon>Thelephorales</taxon>
        <taxon>Thelephoraceae</taxon>
        <taxon>Thelephora</taxon>
    </lineage>
</organism>
<keyword evidence="2" id="KW-1185">Reference proteome</keyword>
<gene>
    <name evidence="1" type="ORF">BDM02DRAFT_3080052</name>
</gene>
<proteinExistence type="predicted"/>
<comment type="caution">
    <text evidence="1">The sequence shown here is derived from an EMBL/GenBank/DDBJ whole genome shotgun (WGS) entry which is preliminary data.</text>
</comment>
<accession>A0ACB6ZH50</accession>
<reference evidence="1" key="1">
    <citation type="submission" date="2019-10" db="EMBL/GenBank/DDBJ databases">
        <authorList>
            <consortium name="DOE Joint Genome Institute"/>
            <person name="Kuo A."/>
            <person name="Miyauchi S."/>
            <person name="Kiss E."/>
            <person name="Drula E."/>
            <person name="Kohler A."/>
            <person name="Sanchez-Garcia M."/>
            <person name="Andreopoulos B."/>
            <person name="Barry K.W."/>
            <person name="Bonito G."/>
            <person name="Buee M."/>
            <person name="Carver A."/>
            <person name="Chen C."/>
            <person name="Cichocki N."/>
            <person name="Clum A."/>
            <person name="Culley D."/>
            <person name="Crous P.W."/>
            <person name="Fauchery L."/>
            <person name="Girlanda M."/>
            <person name="Hayes R."/>
            <person name="Keri Z."/>
            <person name="Labutti K."/>
            <person name="Lipzen A."/>
            <person name="Lombard V."/>
            <person name="Magnuson J."/>
            <person name="Maillard F."/>
            <person name="Morin E."/>
            <person name="Murat C."/>
            <person name="Nolan M."/>
            <person name="Ohm R."/>
            <person name="Pangilinan J."/>
            <person name="Pereira M."/>
            <person name="Perotto S."/>
            <person name="Peter M."/>
            <person name="Riley R."/>
            <person name="Sitrit Y."/>
            <person name="Stielow B."/>
            <person name="Szollosi G."/>
            <person name="Zifcakova L."/>
            <person name="Stursova M."/>
            <person name="Spatafora J.W."/>
            <person name="Tedersoo L."/>
            <person name="Vaario L.-M."/>
            <person name="Yamada A."/>
            <person name="Yan M."/>
            <person name="Wang P."/>
            <person name="Xu J."/>
            <person name="Bruns T."/>
            <person name="Baldrian P."/>
            <person name="Vilgalys R."/>
            <person name="Henrissat B."/>
            <person name="Grigoriev I.V."/>
            <person name="Hibbett D."/>
            <person name="Nagy L.G."/>
            <person name="Martin F.M."/>
        </authorList>
    </citation>
    <scope>NUCLEOTIDE SEQUENCE</scope>
    <source>
        <strain evidence="1">P2</strain>
    </source>
</reference>
<feature type="non-terminal residue" evidence="1">
    <location>
        <position position="1"/>
    </location>
</feature>
<name>A0ACB6ZH50_THEGA</name>
<sequence>YDLDIVQQPQKAAECGSSSLSRLPLAPPLIVQLSIRDASGNVVPEEGESSFLIAHLSLIPVPESGAHSPTRTKLMDPTSQLYGSLVSSPQTFRDLHGRQGTYFLFPDVSVRIRGRFQLSITLIEL</sequence>
<feature type="non-terminal residue" evidence="1">
    <location>
        <position position="125"/>
    </location>
</feature>
<evidence type="ECO:0000313" key="1">
    <source>
        <dbReference type="EMBL" id="KAF9648904.1"/>
    </source>
</evidence>
<evidence type="ECO:0000313" key="2">
    <source>
        <dbReference type="Proteomes" id="UP000886501"/>
    </source>
</evidence>
<protein>
    <submittedName>
        <fullName evidence="1">Uncharacterized protein</fullName>
    </submittedName>
</protein>
<reference evidence="1" key="2">
    <citation type="journal article" date="2020" name="Nat. Commun.">
        <title>Large-scale genome sequencing of mycorrhizal fungi provides insights into the early evolution of symbiotic traits.</title>
        <authorList>
            <person name="Miyauchi S."/>
            <person name="Kiss E."/>
            <person name="Kuo A."/>
            <person name="Drula E."/>
            <person name="Kohler A."/>
            <person name="Sanchez-Garcia M."/>
            <person name="Morin E."/>
            <person name="Andreopoulos B."/>
            <person name="Barry K.W."/>
            <person name="Bonito G."/>
            <person name="Buee M."/>
            <person name="Carver A."/>
            <person name="Chen C."/>
            <person name="Cichocki N."/>
            <person name="Clum A."/>
            <person name="Culley D."/>
            <person name="Crous P.W."/>
            <person name="Fauchery L."/>
            <person name="Girlanda M."/>
            <person name="Hayes R.D."/>
            <person name="Keri Z."/>
            <person name="LaButti K."/>
            <person name="Lipzen A."/>
            <person name="Lombard V."/>
            <person name="Magnuson J."/>
            <person name="Maillard F."/>
            <person name="Murat C."/>
            <person name="Nolan M."/>
            <person name="Ohm R.A."/>
            <person name="Pangilinan J."/>
            <person name="Pereira M.F."/>
            <person name="Perotto S."/>
            <person name="Peter M."/>
            <person name="Pfister S."/>
            <person name="Riley R."/>
            <person name="Sitrit Y."/>
            <person name="Stielow J.B."/>
            <person name="Szollosi G."/>
            <person name="Zifcakova L."/>
            <person name="Stursova M."/>
            <person name="Spatafora J.W."/>
            <person name="Tedersoo L."/>
            <person name="Vaario L.M."/>
            <person name="Yamada A."/>
            <person name="Yan M."/>
            <person name="Wang P."/>
            <person name="Xu J."/>
            <person name="Bruns T."/>
            <person name="Baldrian P."/>
            <person name="Vilgalys R."/>
            <person name="Dunand C."/>
            <person name="Henrissat B."/>
            <person name="Grigoriev I.V."/>
            <person name="Hibbett D."/>
            <person name="Nagy L.G."/>
            <person name="Martin F.M."/>
        </authorList>
    </citation>
    <scope>NUCLEOTIDE SEQUENCE</scope>
    <source>
        <strain evidence="1">P2</strain>
    </source>
</reference>
<dbReference type="EMBL" id="MU118006">
    <property type="protein sequence ID" value="KAF9648904.1"/>
    <property type="molecule type" value="Genomic_DNA"/>
</dbReference>
<dbReference type="Proteomes" id="UP000886501">
    <property type="component" value="Unassembled WGS sequence"/>
</dbReference>